<evidence type="ECO:0000259" key="5">
    <source>
        <dbReference type="Pfam" id="PF00266"/>
    </source>
</evidence>
<comment type="cofactor">
    <cofactor evidence="1 4">
        <name>pyridoxal 5'-phosphate</name>
        <dbReference type="ChEBI" id="CHEBI:597326"/>
    </cofactor>
</comment>
<dbReference type="Pfam" id="PF00266">
    <property type="entry name" value="Aminotran_5"/>
    <property type="match status" value="1"/>
</dbReference>
<dbReference type="RefSeq" id="WP_140233898.1">
    <property type="nucleotide sequence ID" value="NZ_CP041036.1"/>
</dbReference>
<dbReference type="InterPro" id="IPR015424">
    <property type="entry name" value="PyrdxlP-dep_Trfase"/>
</dbReference>
<dbReference type="PROSITE" id="PS00595">
    <property type="entry name" value="AA_TRANSFER_CLASS_5"/>
    <property type="match status" value="1"/>
</dbReference>
<dbReference type="InterPro" id="IPR020578">
    <property type="entry name" value="Aminotrans_V_PyrdxlP_BS"/>
</dbReference>
<dbReference type="SUPFAM" id="SSF53383">
    <property type="entry name" value="PLP-dependent transferases"/>
    <property type="match status" value="1"/>
</dbReference>
<name>A0A4Y5YDR5_9GAMM</name>
<dbReference type="GO" id="GO:0008483">
    <property type="term" value="F:transaminase activity"/>
    <property type="evidence" value="ECO:0007669"/>
    <property type="project" value="UniProtKB-KW"/>
</dbReference>
<dbReference type="Gene3D" id="3.40.640.10">
    <property type="entry name" value="Type I PLP-dependent aspartate aminotransferase-like (Major domain)"/>
    <property type="match status" value="1"/>
</dbReference>
<keyword evidence="7" id="KW-1185">Reference proteome</keyword>
<dbReference type="PANTHER" id="PTHR43586:SF4">
    <property type="entry name" value="ISOPENICILLIN N EPIMERASE"/>
    <property type="match status" value="1"/>
</dbReference>
<proteinExistence type="inferred from homology"/>
<reference evidence="6 7" key="1">
    <citation type="submission" date="2019-06" db="EMBL/GenBank/DDBJ databases">
        <title>The genome of Shewanella sp. SM1901.</title>
        <authorList>
            <person name="Cha Q."/>
        </authorList>
    </citation>
    <scope>NUCLEOTIDE SEQUENCE [LARGE SCALE GENOMIC DNA]</scope>
    <source>
        <strain evidence="6 7">SM1901</strain>
    </source>
</reference>
<gene>
    <name evidence="6" type="ORF">FH971_07555</name>
</gene>
<protein>
    <submittedName>
        <fullName evidence="6">Aminotransferase class V-fold PLP-dependent enzyme</fullName>
    </submittedName>
</protein>
<dbReference type="PANTHER" id="PTHR43586">
    <property type="entry name" value="CYSTEINE DESULFURASE"/>
    <property type="match status" value="1"/>
</dbReference>
<dbReference type="KEGG" id="spol:FH971_07555"/>
<dbReference type="Proteomes" id="UP000319809">
    <property type="component" value="Chromosome"/>
</dbReference>
<sequence>MMNLYFDNGATSFPKPPQVSQAIAQYLDVDGAPYGRSFYEKAFKVSSEVEECRDLLAGTLSIPNPERLSFTPNATFALNSVIKNFNYKHKRVLVSPLEHNAVMRPLHYLKEKMGIEVEFLPARKDGTIDIDKVNINKCDLVIISHMSNVNGVIQPIKALKHILEDVPILLDAAQSAGHIAINVEDWDIDFLAITGHKSLLGPTGTGALYTSPKYTIEPLLHGGTGSHSEFLSMPEDYPDLFEAGTPNIAGIYGLHAALKNRPQSLHSQDAFNTLLNKLAAIDIIKLYVSTDRNNQGELFSFKSKDHSVSELAFTLYKDFGIQTRVGLHCAPVAHSYLNSFPEGLIRIALSPYHSDEDVDYLYNAIKRCVSHG</sequence>
<feature type="domain" description="Aminotransferase class V" evidence="5">
    <location>
        <begin position="5"/>
        <end position="361"/>
    </location>
</feature>
<keyword evidence="6" id="KW-0032">Aminotransferase</keyword>
<evidence type="ECO:0000313" key="7">
    <source>
        <dbReference type="Proteomes" id="UP000319809"/>
    </source>
</evidence>
<evidence type="ECO:0000256" key="3">
    <source>
        <dbReference type="RuleBase" id="RU004075"/>
    </source>
</evidence>
<dbReference type="Gene3D" id="3.90.1150.10">
    <property type="entry name" value="Aspartate Aminotransferase, domain 1"/>
    <property type="match status" value="1"/>
</dbReference>
<dbReference type="InterPro" id="IPR015421">
    <property type="entry name" value="PyrdxlP-dep_Trfase_major"/>
</dbReference>
<evidence type="ECO:0000256" key="4">
    <source>
        <dbReference type="RuleBase" id="RU004504"/>
    </source>
</evidence>
<evidence type="ECO:0000256" key="2">
    <source>
        <dbReference type="ARBA" id="ARBA00022898"/>
    </source>
</evidence>
<evidence type="ECO:0000256" key="1">
    <source>
        <dbReference type="ARBA" id="ARBA00001933"/>
    </source>
</evidence>
<keyword evidence="6" id="KW-0808">Transferase</keyword>
<accession>A0A4Y5YDR5</accession>
<dbReference type="InterPro" id="IPR015422">
    <property type="entry name" value="PyrdxlP-dep_Trfase_small"/>
</dbReference>
<dbReference type="AlphaFoldDB" id="A0A4Y5YDR5"/>
<comment type="similarity">
    <text evidence="3">Belongs to the class-V pyridoxal-phosphate-dependent aminotransferase family.</text>
</comment>
<organism evidence="6 7">
    <name type="scientific">Shewanella polaris</name>
    <dbReference type="NCBI Taxonomy" id="2588449"/>
    <lineage>
        <taxon>Bacteria</taxon>
        <taxon>Pseudomonadati</taxon>
        <taxon>Pseudomonadota</taxon>
        <taxon>Gammaproteobacteria</taxon>
        <taxon>Alteromonadales</taxon>
        <taxon>Shewanellaceae</taxon>
        <taxon>Shewanella</taxon>
    </lineage>
</organism>
<dbReference type="InterPro" id="IPR000192">
    <property type="entry name" value="Aminotrans_V_dom"/>
</dbReference>
<dbReference type="EMBL" id="CP041036">
    <property type="protein sequence ID" value="QDE30835.1"/>
    <property type="molecule type" value="Genomic_DNA"/>
</dbReference>
<evidence type="ECO:0000313" key="6">
    <source>
        <dbReference type="EMBL" id="QDE30835.1"/>
    </source>
</evidence>
<keyword evidence="2" id="KW-0663">Pyridoxal phosphate</keyword>